<dbReference type="Pfam" id="PF12706">
    <property type="entry name" value="Lactamase_B_2"/>
    <property type="match status" value="1"/>
</dbReference>
<dbReference type="STRING" id="1818881.A3196_08265"/>
<keyword evidence="2" id="KW-0378">Hydrolase</keyword>
<evidence type="ECO:0000259" key="1">
    <source>
        <dbReference type="SMART" id="SM00849"/>
    </source>
</evidence>
<proteinExistence type="predicted"/>
<dbReference type="InterPro" id="IPR001279">
    <property type="entry name" value="Metallo-B-lactamas"/>
</dbReference>
<keyword evidence="3" id="KW-1185">Reference proteome</keyword>
<dbReference type="EMBL" id="LVJZ01000003">
    <property type="protein sequence ID" value="ODB96749.1"/>
    <property type="molecule type" value="Genomic_DNA"/>
</dbReference>
<organism evidence="2 3">
    <name type="scientific">Candidatus Thiodiazotropha endoloripes</name>
    <dbReference type="NCBI Taxonomy" id="1818881"/>
    <lineage>
        <taxon>Bacteria</taxon>
        <taxon>Pseudomonadati</taxon>
        <taxon>Pseudomonadota</taxon>
        <taxon>Gammaproteobacteria</taxon>
        <taxon>Chromatiales</taxon>
        <taxon>Sedimenticolaceae</taxon>
        <taxon>Candidatus Thiodiazotropha</taxon>
    </lineage>
</organism>
<evidence type="ECO:0000313" key="3">
    <source>
        <dbReference type="Proteomes" id="UP000094849"/>
    </source>
</evidence>
<reference evidence="2 3" key="1">
    <citation type="submission" date="2016-03" db="EMBL/GenBank/DDBJ databases">
        <title>Chemosynthetic sulphur-oxidizing symbionts of marine invertebrate animals are capable of nitrogen fixation.</title>
        <authorList>
            <person name="Petersen J.M."/>
            <person name="Kemper A."/>
            <person name="Gruber-Vodicka H."/>
            <person name="Cardini U."/>
            <person name="Geest Mvander."/>
            <person name="Kleiner M."/>
            <person name="Bulgheresi S."/>
            <person name="Fussmann M."/>
            <person name="Herbold C."/>
            <person name="Seah B.K.B."/>
            <person name="Antony C.Paul."/>
            <person name="Liu D."/>
            <person name="Belitz A."/>
            <person name="Weber M."/>
        </authorList>
    </citation>
    <scope>NUCLEOTIDE SEQUENCE [LARGE SCALE GENOMIC DNA]</scope>
    <source>
        <strain evidence="2">G_D</strain>
    </source>
</reference>
<dbReference type="InterPro" id="IPR052533">
    <property type="entry name" value="WalJ/YycJ-like"/>
</dbReference>
<sequence length="255" mass="28297">MSLRFAYLGSGSRGNALLIESANARILLDCGFAAREIEHRLKQLDVDPASLTGILITHEHADHIRGVGAMARRYALPVWMTPGTYHSASYGELPRLDLIDCHTGPWMIEDIAIHPYPVPHDSREPCQFVLTTGKHSLGVLTDVGHITPHIIERLQGCDSLVLEFNHDLQMLAEGPYPPSLQARVGGSHGHLSNQQALQLLKRVPVERYSHLVASHISEKNNDPELVKSMVSLHLPELEARFSLAEQHCVSDWLSV</sequence>
<gene>
    <name evidence="2" type="ORF">A3196_08265</name>
</gene>
<dbReference type="Gene3D" id="3.60.15.10">
    <property type="entry name" value="Ribonuclease Z/Hydroxyacylglutathione hydrolase-like"/>
    <property type="match status" value="1"/>
</dbReference>
<dbReference type="SMART" id="SM00849">
    <property type="entry name" value="Lactamase_B"/>
    <property type="match status" value="1"/>
</dbReference>
<dbReference type="InterPro" id="IPR036866">
    <property type="entry name" value="RibonucZ/Hydroxyglut_hydro"/>
</dbReference>
<dbReference type="GO" id="GO:0016787">
    <property type="term" value="F:hydrolase activity"/>
    <property type="evidence" value="ECO:0007669"/>
    <property type="project" value="UniProtKB-KW"/>
</dbReference>
<dbReference type="SUPFAM" id="SSF56281">
    <property type="entry name" value="Metallo-hydrolase/oxidoreductase"/>
    <property type="match status" value="1"/>
</dbReference>
<feature type="domain" description="Metallo-beta-lactamase" evidence="1">
    <location>
        <begin position="13"/>
        <end position="188"/>
    </location>
</feature>
<evidence type="ECO:0000313" key="2">
    <source>
        <dbReference type="EMBL" id="ODB96749.1"/>
    </source>
</evidence>
<dbReference type="Proteomes" id="UP000094849">
    <property type="component" value="Unassembled WGS sequence"/>
</dbReference>
<dbReference type="PANTHER" id="PTHR47619:SF1">
    <property type="entry name" value="EXODEOXYRIBONUCLEASE WALJ"/>
    <property type="match status" value="1"/>
</dbReference>
<dbReference type="RefSeq" id="WP_069004476.1">
    <property type="nucleotide sequence ID" value="NZ_LVJX01000005.1"/>
</dbReference>
<protein>
    <submittedName>
        <fullName evidence="2">MBL fold metallo-hydrolase</fullName>
    </submittedName>
</protein>
<name>A0A1E2UPX1_9GAMM</name>
<accession>A0A1E2UPX1</accession>
<dbReference type="PANTHER" id="PTHR47619">
    <property type="entry name" value="METALLO-HYDROLASE YYCJ-RELATED"/>
    <property type="match status" value="1"/>
</dbReference>
<comment type="caution">
    <text evidence="2">The sequence shown here is derived from an EMBL/GenBank/DDBJ whole genome shotgun (WGS) entry which is preliminary data.</text>
</comment>
<dbReference type="AlphaFoldDB" id="A0A1E2UPX1"/>